<proteinExistence type="predicted"/>
<gene>
    <name evidence="2" type="ORF">NCTC13229_02979</name>
</gene>
<dbReference type="EMBL" id="UAUI01000011">
    <property type="protein sequence ID" value="SPZ39500.1"/>
    <property type="molecule type" value="Genomic_DNA"/>
</dbReference>
<dbReference type="InterPro" id="IPR011040">
    <property type="entry name" value="Sialidase"/>
</dbReference>
<reference evidence="2 3" key="1">
    <citation type="submission" date="2018-06" db="EMBL/GenBank/DDBJ databases">
        <authorList>
            <consortium name="Pathogen Informatics"/>
            <person name="Doyle S."/>
        </authorList>
    </citation>
    <scope>NUCLEOTIDE SEQUENCE [LARGE SCALE GENOMIC DNA]</scope>
    <source>
        <strain evidence="2 3">NCTC13229</strain>
    </source>
</reference>
<dbReference type="SUPFAM" id="SSF50939">
    <property type="entry name" value="Sialidases"/>
    <property type="match status" value="1"/>
</dbReference>
<dbReference type="PANTHER" id="PTHR43752:SF2">
    <property type="entry name" value="BNR_ASP-BOX REPEAT FAMILY PROTEIN"/>
    <property type="match status" value="1"/>
</dbReference>
<evidence type="ECO:0000259" key="1">
    <source>
        <dbReference type="Pfam" id="PF13088"/>
    </source>
</evidence>
<organism evidence="2 3">
    <name type="scientific">Rhodococcus wratislaviensis</name>
    <name type="common">Tsukamurella wratislaviensis</name>
    <dbReference type="NCBI Taxonomy" id="44752"/>
    <lineage>
        <taxon>Bacteria</taxon>
        <taxon>Bacillati</taxon>
        <taxon>Actinomycetota</taxon>
        <taxon>Actinomycetes</taxon>
        <taxon>Mycobacteriales</taxon>
        <taxon>Nocardiaceae</taxon>
        <taxon>Rhodococcus</taxon>
    </lineage>
</organism>
<dbReference type="AlphaFoldDB" id="A0AB38FD00"/>
<accession>A0AB38FD00</accession>
<dbReference type="RefSeq" id="WP_112299928.1">
    <property type="nucleotide sequence ID" value="NZ_QTTP01000001.1"/>
</dbReference>
<evidence type="ECO:0000313" key="2">
    <source>
        <dbReference type="EMBL" id="SPZ39500.1"/>
    </source>
</evidence>
<dbReference type="Pfam" id="PF13088">
    <property type="entry name" value="BNR_2"/>
    <property type="match status" value="1"/>
</dbReference>
<name>A0AB38FD00_RHOWR</name>
<feature type="domain" description="Sialidase" evidence="1">
    <location>
        <begin position="42"/>
        <end position="336"/>
    </location>
</feature>
<dbReference type="CDD" id="cd15482">
    <property type="entry name" value="Sialidase_non-viral"/>
    <property type="match status" value="1"/>
</dbReference>
<dbReference type="PANTHER" id="PTHR43752">
    <property type="entry name" value="BNR/ASP-BOX REPEAT FAMILY PROTEIN"/>
    <property type="match status" value="1"/>
</dbReference>
<protein>
    <submittedName>
        <fullName evidence="2">Predicted neuraminidase (Sialidase)</fullName>
    </submittedName>
</protein>
<dbReference type="Proteomes" id="UP000251211">
    <property type="component" value="Unassembled WGS sequence"/>
</dbReference>
<dbReference type="InterPro" id="IPR036278">
    <property type="entry name" value="Sialidase_sf"/>
</dbReference>
<evidence type="ECO:0000313" key="3">
    <source>
        <dbReference type="Proteomes" id="UP000251211"/>
    </source>
</evidence>
<comment type="caution">
    <text evidence="2">The sequence shown here is derived from an EMBL/GenBank/DDBJ whole genome shotgun (WGS) entry which is preliminary data.</text>
</comment>
<sequence length="384" mass="43893">MPLDATLTPAEVLDRPQQRKYLDPFRQWQGIPSIERTRGGRLYVNFYTGEDTEKGGNFVVVDTSDDNGATWEHVRFVVSHPDPEIRAYDPCLWADPLGRLWMTWNQSRDFFDGRVGVWVSICENPDDSDPQWSPPRRIGNGLMMNKPTVTAAGEWLFPTAIWACHPPTEDHPDMADERFSNVYVTTDQGRTFHYRGGADVPNRSFDEHMIVEKQDGALWMLVRCFDGIGESYSVDGGATWEPGKRSHIDGPCSRFHIRRLASGRLLMINHVGFNERSDRTDIEEQGNVKAWKGRSHLSALLSEDDGRTWPYALLLDERDDVSYPDATEGTDGYIYVTYDWERFAHRNIYLARFTEDDILKGTIHDERSATAILVNHAGALSEKY</sequence>
<dbReference type="Gene3D" id="2.120.10.10">
    <property type="match status" value="1"/>
</dbReference>